<keyword evidence="6 7" id="KW-0408">Iron</keyword>
<keyword evidence="4 7" id="KW-0732">Signal</keyword>
<keyword evidence="3 7" id="KW-0479">Metal-binding</keyword>
<evidence type="ECO:0000256" key="2">
    <source>
        <dbReference type="ARBA" id="ARBA00022617"/>
    </source>
</evidence>
<comment type="function">
    <text evidence="7">Possible subunit of a heme lyase.</text>
</comment>
<evidence type="ECO:0000256" key="3">
    <source>
        <dbReference type="ARBA" id="ARBA00022723"/>
    </source>
</evidence>
<evidence type="ECO:0000256" key="4">
    <source>
        <dbReference type="ARBA" id="ARBA00022729"/>
    </source>
</evidence>
<gene>
    <name evidence="9" type="ORF">Kalk_04465</name>
</gene>
<keyword evidence="7" id="KW-0472">Membrane</keyword>
<dbReference type="KEGG" id="kak:Kalk_04465"/>
<sequence length="153" mass="17747">MIRLLWVFMLASSSVFATIDAYEFKNNDDEQRFRVMVEELRCPKCQNQNVSDSNAGLAKDIKDRVYKLINEGRSNGEITDYMVERYGDFITYRPPIKPSTWFLWFGPFAIALITVVILLARKLSAKPSKPVVIDADKHRKVEDLLKKLDDIDR</sequence>
<feature type="transmembrane region" description="Helical" evidence="7">
    <location>
        <begin position="101"/>
        <end position="120"/>
    </location>
</feature>
<dbReference type="FunFam" id="1.10.8.640:FF:000001">
    <property type="entry name" value="Cytochrome c-type biogenesis protein"/>
    <property type="match status" value="1"/>
</dbReference>
<dbReference type="Pfam" id="PF03918">
    <property type="entry name" value="CcmH"/>
    <property type="match status" value="1"/>
</dbReference>
<dbReference type="GO" id="GO:0046872">
    <property type="term" value="F:metal ion binding"/>
    <property type="evidence" value="ECO:0007669"/>
    <property type="project" value="UniProtKB-KW"/>
</dbReference>
<dbReference type="OrthoDB" id="9804975at2"/>
<dbReference type="InterPro" id="IPR051263">
    <property type="entry name" value="C-type_cytochrome_biogenesis"/>
</dbReference>
<comment type="similarity">
    <text evidence="1 7">Belongs to the CcmH/CycL/Ccl2/NrfF family.</text>
</comment>
<feature type="domain" description="CcmH/CycL/Ccl2/NrfF N-terminal" evidence="8">
    <location>
        <begin position="7"/>
        <end position="145"/>
    </location>
</feature>
<dbReference type="AlphaFoldDB" id="A0A2K9LH70"/>
<evidence type="ECO:0000259" key="8">
    <source>
        <dbReference type="Pfam" id="PF03918"/>
    </source>
</evidence>
<keyword evidence="7" id="KW-0812">Transmembrane</keyword>
<evidence type="ECO:0000256" key="7">
    <source>
        <dbReference type="RuleBase" id="RU364112"/>
    </source>
</evidence>
<evidence type="ECO:0000313" key="10">
    <source>
        <dbReference type="Proteomes" id="UP000235116"/>
    </source>
</evidence>
<keyword evidence="7" id="KW-1133">Transmembrane helix</keyword>
<feature type="signal peptide" evidence="7">
    <location>
        <begin position="1"/>
        <end position="17"/>
    </location>
</feature>
<dbReference type="Proteomes" id="UP000235116">
    <property type="component" value="Chromosome"/>
</dbReference>
<keyword evidence="10" id="KW-1185">Reference proteome</keyword>
<dbReference type="PANTHER" id="PTHR47870:SF1">
    <property type="entry name" value="CYTOCHROME C-TYPE BIOGENESIS PROTEIN CCMH"/>
    <property type="match status" value="1"/>
</dbReference>
<dbReference type="InterPro" id="IPR005616">
    <property type="entry name" value="CcmH/CycL/Ccl2/NrfF_N"/>
</dbReference>
<name>A0A2K9LH70_9GAMM</name>
<evidence type="ECO:0000256" key="1">
    <source>
        <dbReference type="ARBA" id="ARBA00010342"/>
    </source>
</evidence>
<dbReference type="RefSeq" id="WP_101893056.1">
    <property type="nucleotide sequence ID" value="NZ_CP022684.1"/>
</dbReference>
<dbReference type="GO" id="GO:0005886">
    <property type="term" value="C:plasma membrane"/>
    <property type="evidence" value="ECO:0007669"/>
    <property type="project" value="TreeGrafter"/>
</dbReference>
<keyword evidence="5" id="KW-0201">Cytochrome c-type biogenesis</keyword>
<dbReference type="Gene3D" id="1.10.8.640">
    <property type="entry name" value="Cytochrome C biogenesis protein"/>
    <property type="match status" value="1"/>
</dbReference>
<dbReference type="EMBL" id="CP022684">
    <property type="protein sequence ID" value="AUM11716.1"/>
    <property type="molecule type" value="Genomic_DNA"/>
</dbReference>
<dbReference type="CDD" id="cd16378">
    <property type="entry name" value="CcmH_N"/>
    <property type="match status" value="1"/>
</dbReference>
<organism evidence="9 10">
    <name type="scientific">Ketobacter alkanivorans</name>
    <dbReference type="NCBI Taxonomy" id="1917421"/>
    <lineage>
        <taxon>Bacteria</taxon>
        <taxon>Pseudomonadati</taxon>
        <taxon>Pseudomonadota</taxon>
        <taxon>Gammaproteobacteria</taxon>
        <taxon>Pseudomonadales</taxon>
        <taxon>Ketobacteraceae</taxon>
        <taxon>Ketobacter</taxon>
    </lineage>
</organism>
<keyword evidence="2 7" id="KW-0349">Heme</keyword>
<protein>
    <recommendedName>
        <fullName evidence="7">Cytochrome c-type biogenesis protein</fullName>
    </recommendedName>
</protein>
<dbReference type="PANTHER" id="PTHR47870">
    <property type="entry name" value="CYTOCHROME C-TYPE BIOGENESIS PROTEIN CCMH"/>
    <property type="match status" value="1"/>
</dbReference>
<feature type="chain" id="PRO_5014487597" description="Cytochrome c-type biogenesis protein" evidence="7">
    <location>
        <begin position="18"/>
        <end position="153"/>
    </location>
</feature>
<evidence type="ECO:0000256" key="5">
    <source>
        <dbReference type="ARBA" id="ARBA00022748"/>
    </source>
</evidence>
<accession>A0A2K9LH70</accession>
<evidence type="ECO:0000313" key="9">
    <source>
        <dbReference type="EMBL" id="AUM11716.1"/>
    </source>
</evidence>
<dbReference type="GO" id="GO:0017004">
    <property type="term" value="P:cytochrome complex assembly"/>
    <property type="evidence" value="ECO:0007669"/>
    <property type="project" value="UniProtKB-KW"/>
</dbReference>
<proteinExistence type="inferred from homology"/>
<dbReference type="InterPro" id="IPR038297">
    <property type="entry name" value="CcmH/CycL/NrfF/Ccl2_sf"/>
</dbReference>
<reference evidence="10" key="1">
    <citation type="submission" date="2017-08" db="EMBL/GenBank/DDBJ databases">
        <title>Direct submision.</title>
        <authorList>
            <person name="Kim S.-J."/>
            <person name="Rhee S.-K."/>
        </authorList>
    </citation>
    <scope>NUCLEOTIDE SEQUENCE [LARGE SCALE GENOMIC DNA]</scope>
    <source>
        <strain evidence="10">GI5</strain>
    </source>
</reference>
<evidence type="ECO:0000256" key="6">
    <source>
        <dbReference type="ARBA" id="ARBA00023004"/>
    </source>
</evidence>